<protein>
    <submittedName>
        <fullName evidence="2">EAL domain-containing protein</fullName>
    </submittedName>
</protein>
<dbReference type="PANTHER" id="PTHR33121:SF15">
    <property type="entry name" value="BLUE LIGHT- AND TEMPERATURE-REGULATED ANTIREPRESSOR BLUF"/>
    <property type="match status" value="1"/>
</dbReference>
<dbReference type="Proteomes" id="UP000266016">
    <property type="component" value="Unassembled WGS sequence"/>
</dbReference>
<dbReference type="RefSeq" id="WP_119116100.1">
    <property type="nucleotide sequence ID" value="NZ_QWVS01000011.1"/>
</dbReference>
<dbReference type="Pfam" id="PF00563">
    <property type="entry name" value="EAL"/>
    <property type="match status" value="1"/>
</dbReference>
<dbReference type="SUPFAM" id="SSF141868">
    <property type="entry name" value="EAL domain-like"/>
    <property type="match status" value="1"/>
</dbReference>
<name>A0A398BJK6_9BACI</name>
<dbReference type="SMART" id="SM00052">
    <property type="entry name" value="EAL"/>
    <property type="match status" value="1"/>
</dbReference>
<dbReference type="AlphaFoldDB" id="A0A398BJK6"/>
<organism evidence="2 3">
    <name type="scientific">Peribacillus asahii</name>
    <dbReference type="NCBI Taxonomy" id="228899"/>
    <lineage>
        <taxon>Bacteria</taxon>
        <taxon>Bacillati</taxon>
        <taxon>Bacillota</taxon>
        <taxon>Bacilli</taxon>
        <taxon>Bacillales</taxon>
        <taxon>Bacillaceae</taxon>
        <taxon>Peribacillus</taxon>
    </lineage>
</organism>
<dbReference type="InterPro" id="IPR001633">
    <property type="entry name" value="EAL_dom"/>
</dbReference>
<proteinExistence type="predicted"/>
<dbReference type="PROSITE" id="PS50883">
    <property type="entry name" value="EAL"/>
    <property type="match status" value="1"/>
</dbReference>
<sequence length="337" mass="38541">MDKMCCSSCDLMFVFREEGYLFLHGMDDMENMYPEAIKANGGLYLSYRSKEGVMEQVQTILSKLDRCDHIEGNLVQAICQPSIMYSLHQLLQNIKEHDMIQIIRQTEFISFFQPIVSLYSNEIIAFEALLRDPLARVSPGRLFEAAQATGLHYLLDMKARKTAIQSRMGVIPHGIKSFINFLPSTIYNPAFSVKSIIQHIERHHVRPEDIVFEVVETEEIVDIDHLKTIFSVYKQEGIKVALDDFGSGHSTLEVLMQLVPDYVKIDRAHIMNCHQDLTKQKRLIELVNISKELGITSLAEGVERKEELEFCRDIGIELAQGYYLGKPEKTPKVLVSV</sequence>
<keyword evidence="3" id="KW-1185">Reference proteome</keyword>
<evidence type="ECO:0000313" key="2">
    <source>
        <dbReference type="EMBL" id="RID87583.1"/>
    </source>
</evidence>
<gene>
    <name evidence="2" type="ORF">D1953_05185</name>
</gene>
<dbReference type="CDD" id="cd01948">
    <property type="entry name" value="EAL"/>
    <property type="match status" value="1"/>
</dbReference>
<dbReference type="PANTHER" id="PTHR33121">
    <property type="entry name" value="CYCLIC DI-GMP PHOSPHODIESTERASE PDEF"/>
    <property type="match status" value="1"/>
</dbReference>
<accession>A0A398BJK6</accession>
<dbReference type="EMBL" id="QWVS01000011">
    <property type="protein sequence ID" value="RID87583.1"/>
    <property type="molecule type" value="Genomic_DNA"/>
</dbReference>
<dbReference type="InterPro" id="IPR035919">
    <property type="entry name" value="EAL_sf"/>
</dbReference>
<comment type="caution">
    <text evidence="2">The sequence shown here is derived from an EMBL/GenBank/DDBJ whole genome shotgun (WGS) entry which is preliminary data.</text>
</comment>
<evidence type="ECO:0000313" key="3">
    <source>
        <dbReference type="Proteomes" id="UP000266016"/>
    </source>
</evidence>
<dbReference type="InterPro" id="IPR050706">
    <property type="entry name" value="Cyclic-di-GMP_PDE-like"/>
</dbReference>
<dbReference type="Gene3D" id="3.20.20.450">
    <property type="entry name" value="EAL domain"/>
    <property type="match status" value="1"/>
</dbReference>
<dbReference type="GO" id="GO:0071111">
    <property type="term" value="F:cyclic-guanylate-specific phosphodiesterase activity"/>
    <property type="evidence" value="ECO:0007669"/>
    <property type="project" value="InterPro"/>
</dbReference>
<evidence type="ECO:0000259" key="1">
    <source>
        <dbReference type="PROSITE" id="PS50883"/>
    </source>
</evidence>
<reference evidence="2 3" key="1">
    <citation type="submission" date="2018-08" db="EMBL/GenBank/DDBJ databases">
        <title>Bacillus jemisoniae sp. nov., Bacillus chryseoplanitiae sp. nov., Bacillus resnikiae sp. nov., and Bacillus frankliniae sp. nov., isolated from Viking spacecraft and associated surfaces.</title>
        <authorList>
            <person name="Seuylemezian A."/>
            <person name="Vaishampayan P."/>
        </authorList>
    </citation>
    <scope>NUCLEOTIDE SEQUENCE [LARGE SCALE GENOMIC DNA]</scope>
    <source>
        <strain evidence="2 3">MA001</strain>
    </source>
</reference>
<feature type="domain" description="EAL" evidence="1">
    <location>
        <begin position="92"/>
        <end position="337"/>
    </location>
</feature>